<name>A0A940DT76_9BACT</name>
<dbReference type="Gene3D" id="2.60.40.2620">
    <property type="entry name" value="Fimbrillin-like"/>
    <property type="match status" value="1"/>
</dbReference>
<dbReference type="CDD" id="cd13120">
    <property type="entry name" value="BF2867_like_N"/>
    <property type="match status" value="1"/>
</dbReference>
<proteinExistence type="predicted"/>
<organism evidence="1 2">
    <name type="scientific">Candidatus Cryptobacteroides avicola</name>
    <dbReference type="NCBI Taxonomy" id="2840757"/>
    <lineage>
        <taxon>Bacteria</taxon>
        <taxon>Pseudomonadati</taxon>
        <taxon>Bacteroidota</taxon>
        <taxon>Bacteroidia</taxon>
        <taxon>Bacteroidales</taxon>
        <taxon>Candidatus Cryptobacteroides</taxon>
    </lineage>
</organism>
<dbReference type="InterPro" id="IPR042278">
    <property type="entry name" value="Mfa-like_1_N"/>
</dbReference>
<reference evidence="1" key="2">
    <citation type="journal article" date="2021" name="PeerJ">
        <title>Extensive microbial diversity within the chicken gut microbiome revealed by metagenomics and culture.</title>
        <authorList>
            <person name="Gilroy R."/>
            <person name="Ravi A."/>
            <person name="Getino M."/>
            <person name="Pursley I."/>
            <person name="Horton D.L."/>
            <person name="Alikhan N.F."/>
            <person name="Baker D."/>
            <person name="Gharbi K."/>
            <person name="Hall N."/>
            <person name="Watson M."/>
            <person name="Adriaenssens E.M."/>
            <person name="Foster-Nyarko E."/>
            <person name="Jarju S."/>
            <person name="Secka A."/>
            <person name="Antonio M."/>
            <person name="Oren A."/>
            <person name="Chaudhuri R.R."/>
            <person name="La Ragione R."/>
            <person name="Hildebrand F."/>
            <person name="Pallen M.J."/>
        </authorList>
    </citation>
    <scope>NUCLEOTIDE SEQUENCE</scope>
    <source>
        <strain evidence="1">G3-8215</strain>
    </source>
</reference>
<dbReference type="Proteomes" id="UP000725002">
    <property type="component" value="Unassembled WGS sequence"/>
</dbReference>
<protein>
    <submittedName>
        <fullName evidence="1">Fimbrillin family protein</fullName>
    </submittedName>
</protein>
<sequence length="363" mass="39573">MKTKYIIIGFAALALMSSCSKTRTEAQQPDLPDENAWVNDETLPVPVRFAAPKVMTKAPVTTLENEKVGILGLSYGQGNWTTNSQNTVTLIPNDSGSSTDSYGYTVNAGGEVELNDKYFYPMDNAENFTFFGYYPAKSAWSGWVRVDGDAYKVKFNINGTTDILYARSEAKDYETEEGTVLKGFNGKYIRTINQDGVANEYAPELVFNHILTRIDFSIKAKEAGSGLGIKSLKILNQTTTADLIVAWKSGKEKEGTLAPQGNPGDISVQYQNQSVYDLSLTDQAVALDPVMLIPGQEFTCVLEYANGDESPEFAVTLPEAEDGKYAGKCYSVTLSVLSPVEVTLKATLTEWGEPIDAGEIEVG</sequence>
<gene>
    <name evidence="1" type="ORF">IAB75_11000</name>
</gene>
<reference evidence="1" key="1">
    <citation type="submission" date="2020-10" db="EMBL/GenBank/DDBJ databases">
        <authorList>
            <person name="Gilroy R."/>
        </authorList>
    </citation>
    <scope>NUCLEOTIDE SEQUENCE</scope>
    <source>
        <strain evidence="1">G3-8215</strain>
    </source>
</reference>
<evidence type="ECO:0000313" key="2">
    <source>
        <dbReference type="Proteomes" id="UP000725002"/>
    </source>
</evidence>
<comment type="caution">
    <text evidence="1">The sequence shown here is derived from an EMBL/GenBank/DDBJ whole genome shotgun (WGS) entry which is preliminary data.</text>
</comment>
<accession>A0A940DT76</accession>
<dbReference type="EMBL" id="JADILV010000080">
    <property type="protein sequence ID" value="MBO8484617.1"/>
    <property type="molecule type" value="Genomic_DNA"/>
</dbReference>
<dbReference type="Pfam" id="PF13149">
    <property type="entry name" value="Mfa_like_1"/>
    <property type="match status" value="1"/>
</dbReference>
<dbReference type="PROSITE" id="PS51257">
    <property type="entry name" value="PROKAR_LIPOPROTEIN"/>
    <property type="match status" value="1"/>
</dbReference>
<dbReference type="AlphaFoldDB" id="A0A940DT76"/>
<evidence type="ECO:0000313" key="1">
    <source>
        <dbReference type="EMBL" id="MBO8484617.1"/>
    </source>
</evidence>
<dbReference type="InterPro" id="IPR025049">
    <property type="entry name" value="Mfa-like_1"/>
</dbReference>